<feature type="region of interest" description="Disordered" evidence="13">
    <location>
        <begin position="107"/>
        <end position="134"/>
    </location>
</feature>
<keyword evidence="9" id="KW-0206">Cytoskeleton</keyword>
<reference evidence="14 15" key="1">
    <citation type="submission" date="2018-03" db="EMBL/GenBank/DDBJ databases">
        <title>Genomes of Pezizomycetes fungi and the evolution of truffles.</title>
        <authorList>
            <person name="Murat C."/>
            <person name="Payen T."/>
            <person name="Noel B."/>
            <person name="Kuo A."/>
            <person name="Martin F.M."/>
        </authorList>
    </citation>
    <scope>NUCLEOTIDE SEQUENCE [LARGE SCALE GENOMIC DNA]</scope>
    <source>
        <strain evidence="14">091103-1</strain>
    </source>
</reference>
<keyword evidence="8" id="KW-0995">Kinetochore</keyword>
<dbReference type="PANTHER" id="PTHR28262:SF1">
    <property type="entry name" value="DASH COMPLEX SUBUNIT SPC19"/>
    <property type="match status" value="1"/>
</dbReference>
<dbReference type="PANTHER" id="PTHR28262">
    <property type="entry name" value="DASH COMPLEX SUBUNIT SPC19"/>
    <property type="match status" value="1"/>
</dbReference>
<evidence type="ECO:0000256" key="10">
    <source>
        <dbReference type="ARBA" id="ARBA00023242"/>
    </source>
</evidence>
<evidence type="ECO:0000256" key="11">
    <source>
        <dbReference type="ARBA" id="ARBA00023328"/>
    </source>
</evidence>
<dbReference type="GO" id="GO:0005876">
    <property type="term" value="C:spindle microtubule"/>
    <property type="evidence" value="ECO:0007669"/>
    <property type="project" value="InterPro"/>
</dbReference>
<evidence type="ECO:0000256" key="1">
    <source>
        <dbReference type="ARBA" id="ARBA00004123"/>
    </source>
</evidence>
<keyword evidence="10" id="KW-0539">Nucleus</keyword>
<comment type="caution">
    <text evidence="14">The sequence shown here is derived from an EMBL/GenBank/DDBJ whole genome shotgun (WGS) entry which is preliminary data.</text>
</comment>
<dbReference type="Pfam" id="PF08287">
    <property type="entry name" value="DASH_Spc19"/>
    <property type="match status" value="1"/>
</dbReference>
<evidence type="ECO:0000256" key="9">
    <source>
        <dbReference type="ARBA" id="ARBA00023212"/>
    </source>
</evidence>
<dbReference type="AlphaFoldDB" id="A0A317SEU3"/>
<evidence type="ECO:0000256" key="3">
    <source>
        <dbReference type="ARBA" id="ARBA00004629"/>
    </source>
</evidence>
<name>A0A317SEU3_9PEZI</name>
<evidence type="ECO:0000256" key="8">
    <source>
        <dbReference type="ARBA" id="ARBA00022838"/>
    </source>
</evidence>
<evidence type="ECO:0000313" key="14">
    <source>
        <dbReference type="EMBL" id="PWW72943.1"/>
    </source>
</evidence>
<evidence type="ECO:0000256" key="6">
    <source>
        <dbReference type="ARBA" id="ARBA00022454"/>
    </source>
</evidence>
<evidence type="ECO:0000256" key="4">
    <source>
        <dbReference type="ARBA" id="ARBA00008952"/>
    </source>
</evidence>
<evidence type="ECO:0000256" key="13">
    <source>
        <dbReference type="SAM" id="MobiDB-lite"/>
    </source>
</evidence>
<dbReference type="OrthoDB" id="3361333at2759"/>
<organism evidence="14 15">
    <name type="scientific">Tuber magnatum</name>
    <name type="common">white Piedmont truffle</name>
    <dbReference type="NCBI Taxonomy" id="42249"/>
    <lineage>
        <taxon>Eukaryota</taxon>
        <taxon>Fungi</taxon>
        <taxon>Dikarya</taxon>
        <taxon>Ascomycota</taxon>
        <taxon>Pezizomycotina</taxon>
        <taxon>Pezizomycetes</taxon>
        <taxon>Pezizales</taxon>
        <taxon>Tuberaceae</taxon>
        <taxon>Tuber</taxon>
    </lineage>
</organism>
<dbReference type="EMBL" id="PYWC01000091">
    <property type="protein sequence ID" value="PWW72943.1"/>
    <property type="molecule type" value="Genomic_DNA"/>
</dbReference>
<protein>
    <recommendedName>
        <fullName evidence="5">DASH complex subunit SPC19</fullName>
    </recommendedName>
    <alternativeName>
        <fullName evidence="12">Outer kinetochore protein SPC19</fullName>
    </alternativeName>
</protein>
<dbReference type="GO" id="GO:0042729">
    <property type="term" value="C:DASH complex"/>
    <property type="evidence" value="ECO:0007669"/>
    <property type="project" value="InterPro"/>
</dbReference>
<accession>A0A317SEU3</accession>
<evidence type="ECO:0000256" key="12">
    <source>
        <dbReference type="ARBA" id="ARBA00032583"/>
    </source>
</evidence>
<comment type="similarity">
    <text evidence="4">Belongs to the DASH complex SPC19 family.</text>
</comment>
<evidence type="ECO:0000256" key="2">
    <source>
        <dbReference type="ARBA" id="ARBA00004186"/>
    </source>
</evidence>
<dbReference type="Proteomes" id="UP000246991">
    <property type="component" value="Unassembled WGS sequence"/>
</dbReference>
<dbReference type="GO" id="GO:0008608">
    <property type="term" value="P:attachment of spindle microtubules to kinetochore"/>
    <property type="evidence" value="ECO:0007669"/>
    <property type="project" value="InterPro"/>
</dbReference>
<evidence type="ECO:0000256" key="7">
    <source>
        <dbReference type="ARBA" id="ARBA00022490"/>
    </source>
</evidence>
<proteinExistence type="inferred from homology"/>
<dbReference type="InterPro" id="IPR013251">
    <property type="entry name" value="DASH_Spc19"/>
</dbReference>
<dbReference type="STRING" id="42249.A0A317SEU3"/>
<sequence length="179" mass="20036">MSFGTTSTISSLNGCVSSLQNSIRLLDSSISILDSGVHDFPRIKKVLQCTRHFELISEPTLYAAQTALADEIGPEVEHLLRRVEQHLAKMERREKVLIARSELQEGRLQQKPSLSSSSSSSATLRRRSGFGGGNFQKAEKLRMLKGKKERVAHTLERLSLQASHKERQLRMTMNYGASL</sequence>
<keyword evidence="7" id="KW-0963">Cytoplasm</keyword>
<keyword evidence="6" id="KW-0158">Chromosome</keyword>
<evidence type="ECO:0000256" key="5">
    <source>
        <dbReference type="ARBA" id="ARBA00016329"/>
    </source>
</evidence>
<evidence type="ECO:0000313" key="15">
    <source>
        <dbReference type="Proteomes" id="UP000246991"/>
    </source>
</evidence>
<gene>
    <name evidence="14" type="ORF">C7212DRAFT_335597</name>
</gene>
<keyword evidence="11" id="KW-0137">Centromere</keyword>
<keyword evidence="15" id="KW-1185">Reference proteome</keyword>
<comment type="subcellular location">
    <subcellularLocation>
        <location evidence="3">Chromosome</location>
        <location evidence="3">Centromere</location>
        <location evidence="3">Kinetochore</location>
    </subcellularLocation>
    <subcellularLocation>
        <location evidence="2">Cytoplasm</location>
        <location evidence="2">Cytoskeleton</location>
        <location evidence="2">Spindle</location>
    </subcellularLocation>
    <subcellularLocation>
        <location evidence="1">Nucleus</location>
    </subcellularLocation>
</comment>